<evidence type="ECO:0000259" key="4">
    <source>
        <dbReference type="PROSITE" id="PS50089"/>
    </source>
</evidence>
<organism evidence="5">
    <name type="scientific">viral metagenome</name>
    <dbReference type="NCBI Taxonomy" id="1070528"/>
    <lineage>
        <taxon>unclassified sequences</taxon>
        <taxon>metagenomes</taxon>
        <taxon>organismal metagenomes</taxon>
    </lineage>
</organism>
<dbReference type="InterPro" id="IPR013083">
    <property type="entry name" value="Znf_RING/FYVE/PHD"/>
</dbReference>
<evidence type="ECO:0000256" key="2">
    <source>
        <dbReference type="ARBA" id="ARBA00022771"/>
    </source>
</evidence>
<evidence type="ECO:0000256" key="3">
    <source>
        <dbReference type="ARBA" id="ARBA00022833"/>
    </source>
</evidence>
<keyword evidence="2" id="KW-0863">Zinc-finger</keyword>
<evidence type="ECO:0000256" key="1">
    <source>
        <dbReference type="ARBA" id="ARBA00022723"/>
    </source>
</evidence>
<dbReference type="InterPro" id="IPR001841">
    <property type="entry name" value="Znf_RING"/>
</dbReference>
<dbReference type="PROSITE" id="PS50089">
    <property type="entry name" value="ZF_RING_2"/>
    <property type="match status" value="1"/>
</dbReference>
<proteinExistence type="predicted"/>
<evidence type="ECO:0000313" key="5">
    <source>
        <dbReference type="EMBL" id="QHT07573.1"/>
    </source>
</evidence>
<dbReference type="Pfam" id="PF13639">
    <property type="entry name" value="zf-RING_2"/>
    <property type="match status" value="1"/>
</dbReference>
<dbReference type="EMBL" id="MN739483">
    <property type="protein sequence ID" value="QHT07573.1"/>
    <property type="molecule type" value="Genomic_DNA"/>
</dbReference>
<dbReference type="SMART" id="SM00184">
    <property type="entry name" value="RING"/>
    <property type="match status" value="1"/>
</dbReference>
<dbReference type="PROSITE" id="PS00518">
    <property type="entry name" value="ZF_RING_1"/>
    <property type="match status" value="1"/>
</dbReference>
<keyword evidence="3" id="KW-0862">Zinc</keyword>
<protein>
    <recommendedName>
        <fullName evidence="4">RING-type domain-containing protein</fullName>
    </recommendedName>
</protein>
<dbReference type="Gene3D" id="3.30.40.10">
    <property type="entry name" value="Zinc/RING finger domain, C3HC4 (zinc finger)"/>
    <property type="match status" value="1"/>
</dbReference>
<accession>A0A6C0CTI6</accession>
<dbReference type="SUPFAM" id="SSF57850">
    <property type="entry name" value="RING/U-box"/>
    <property type="match status" value="1"/>
</dbReference>
<dbReference type="GO" id="GO:0008270">
    <property type="term" value="F:zinc ion binding"/>
    <property type="evidence" value="ECO:0007669"/>
    <property type="project" value="UniProtKB-KW"/>
</dbReference>
<dbReference type="InterPro" id="IPR017907">
    <property type="entry name" value="Znf_RING_CS"/>
</dbReference>
<name>A0A6C0CTI6_9ZZZZ</name>
<feature type="domain" description="RING-type" evidence="4">
    <location>
        <begin position="131"/>
        <end position="173"/>
    </location>
</feature>
<reference evidence="5" key="1">
    <citation type="journal article" date="2020" name="Nature">
        <title>Giant virus diversity and host interactions through global metagenomics.</title>
        <authorList>
            <person name="Schulz F."/>
            <person name="Roux S."/>
            <person name="Paez-Espino D."/>
            <person name="Jungbluth S."/>
            <person name="Walsh D.A."/>
            <person name="Denef V.J."/>
            <person name="McMahon K.D."/>
            <person name="Konstantinidis K.T."/>
            <person name="Eloe-Fadrosh E.A."/>
            <person name="Kyrpides N.C."/>
            <person name="Woyke T."/>
        </authorList>
    </citation>
    <scope>NUCLEOTIDE SEQUENCE</scope>
    <source>
        <strain evidence="5">GVMAG-M-3300021964-36</strain>
    </source>
</reference>
<keyword evidence="1" id="KW-0479">Metal-binding</keyword>
<dbReference type="AlphaFoldDB" id="A0A6C0CTI6"/>
<dbReference type="PANTHER" id="PTHR45969">
    <property type="entry name" value="RING ZINC FINGER PROTEIN-RELATED"/>
    <property type="match status" value="1"/>
</dbReference>
<sequence length="203" mass="23404">MNNLISCEICNTFIPFNQYIEHCEECYIRTSMVNRNMNQNTLISNSMIPNSISNHNMNTLSNMMMTMMNQNQRATITMVPIDIERLQRQTTDNSFVMNTMIEELNGGIVNVPAQNIERCYESMEGNELVNCSICLDESTPNEKEFVRTTCNHTFCKECINRWLNMRHRCPVCNNDFNENQNATDATDSIHTIDSLNTSNDSTI</sequence>